<evidence type="ECO:0000256" key="1">
    <source>
        <dbReference type="ARBA" id="ARBA00004141"/>
    </source>
</evidence>
<dbReference type="PANTHER" id="PTHR48021:SF1">
    <property type="entry name" value="GH07001P-RELATED"/>
    <property type="match status" value="1"/>
</dbReference>
<accession>A0A0L7KJ46</accession>
<evidence type="ECO:0000313" key="8">
    <source>
        <dbReference type="Proteomes" id="UP000037510"/>
    </source>
</evidence>
<reference evidence="7 8" key="1">
    <citation type="journal article" date="2015" name="Genome Biol. Evol.">
        <title>The genome of winter moth (Operophtera brumata) provides a genomic perspective on sexual dimorphism and phenology.</title>
        <authorList>
            <person name="Derks M.F."/>
            <person name="Smit S."/>
            <person name="Salis L."/>
            <person name="Schijlen E."/>
            <person name="Bossers A."/>
            <person name="Mateman C."/>
            <person name="Pijl A.S."/>
            <person name="de Ridder D."/>
            <person name="Groenen M.A."/>
            <person name="Visser M.E."/>
            <person name="Megens H.J."/>
        </authorList>
    </citation>
    <scope>NUCLEOTIDE SEQUENCE [LARGE SCALE GENOMIC DNA]</scope>
    <source>
        <strain evidence="7">WM2013NL</strain>
        <tissue evidence="7">Head and thorax</tissue>
    </source>
</reference>
<feature type="transmembrane region" description="Helical" evidence="5">
    <location>
        <begin position="392"/>
        <end position="417"/>
    </location>
</feature>
<evidence type="ECO:0000313" key="7">
    <source>
        <dbReference type="EMBL" id="KOB63358.1"/>
    </source>
</evidence>
<dbReference type="InterPro" id="IPR036259">
    <property type="entry name" value="MFS_trans_sf"/>
</dbReference>
<protein>
    <submittedName>
        <fullName evidence="7">Sugar transporter</fullName>
    </submittedName>
</protein>
<feature type="transmembrane region" description="Helical" evidence="5">
    <location>
        <begin position="270"/>
        <end position="296"/>
    </location>
</feature>
<feature type="transmembrane region" description="Helical" evidence="5">
    <location>
        <begin position="302"/>
        <end position="322"/>
    </location>
</feature>
<dbReference type="InterPro" id="IPR020846">
    <property type="entry name" value="MFS_dom"/>
</dbReference>
<evidence type="ECO:0000256" key="3">
    <source>
        <dbReference type="ARBA" id="ARBA00022989"/>
    </source>
</evidence>
<dbReference type="STRING" id="104452.A0A0L7KJ46"/>
<evidence type="ECO:0000259" key="6">
    <source>
        <dbReference type="PROSITE" id="PS50850"/>
    </source>
</evidence>
<sequence>MSVGGAVTFPTVLLHQLKANDSSIQLYFDTASWIGAIHGLAGLPSILMPTIMQWQGRKNAFIAACLISITGWILTYTAKTSTALLISESFHGLGNNCIYAVTCLSMTEMIAPRYRDAFIQMYFAAEFIMMALTGLMVQFIHWKTISIIMCVPMILALLTACQWPESPYWLAYKGEFAKCEQAFLLLRGTETNSKKELEELIHAQKERVSEAKTTNTKSLNKFWNKIASADFYVPCVHIFVLEYLVYGTGCIVIVIYSIELIQKATSNENIVFLSSFIVNIIIFLGSVLSIVINKYLNKKTVLLSSILGATGSLVSASVVSYLQSIGTISEKSLVCLFCLVIYLISISLGIMPLAYPIASALIPVKHRGIGGMLYVTNTCVLHTLTLKLSPYLFLYINLWGTFLVFAANGICCGLIIWKFIPETKGRTLQEIEDFYTYGNFIARNLEKINENLVPMILND</sequence>
<feature type="transmembrane region" description="Helical" evidence="5">
    <location>
        <begin position="231"/>
        <end position="258"/>
    </location>
</feature>
<comment type="caution">
    <text evidence="7">The sequence shown here is derived from an EMBL/GenBank/DDBJ whole genome shotgun (WGS) entry which is preliminary data.</text>
</comment>
<keyword evidence="7" id="KW-0762">Sugar transport</keyword>
<evidence type="ECO:0000256" key="2">
    <source>
        <dbReference type="ARBA" id="ARBA00022692"/>
    </source>
</evidence>
<dbReference type="PANTHER" id="PTHR48021">
    <property type="match status" value="1"/>
</dbReference>
<feature type="transmembrane region" description="Helical" evidence="5">
    <location>
        <begin position="117"/>
        <end position="137"/>
    </location>
</feature>
<dbReference type="InterPro" id="IPR005828">
    <property type="entry name" value="MFS_sugar_transport-like"/>
</dbReference>
<dbReference type="GO" id="GO:0022857">
    <property type="term" value="F:transmembrane transporter activity"/>
    <property type="evidence" value="ECO:0007669"/>
    <property type="project" value="InterPro"/>
</dbReference>
<feature type="transmembrane region" description="Helical" evidence="5">
    <location>
        <begin position="30"/>
        <end position="48"/>
    </location>
</feature>
<dbReference type="EMBL" id="JTDY01009531">
    <property type="protein sequence ID" value="KOB63358.1"/>
    <property type="molecule type" value="Genomic_DNA"/>
</dbReference>
<dbReference type="AlphaFoldDB" id="A0A0L7KJ46"/>
<name>A0A0L7KJ46_OPEBR</name>
<keyword evidence="2 5" id="KW-0812">Transmembrane</keyword>
<feature type="domain" description="Major facilitator superfamily (MFS) profile" evidence="6">
    <location>
        <begin position="1"/>
        <end position="424"/>
    </location>
</feature>
<keyword evidence="7" id="KW-0813">Transport</keyword>
<evidence type="ECO:0000256" key="4">
    <source>
        <dbReference type="ARBA" id="ARBA00023136"/>
    </source>
</evidence>
<dbReference type="PROSITE" id="PS50850">
    <property type="entry name" value="MFS"/>
    <property type="match status" value="1"/>
</dbReference>
<dbReference type="InterPro" id="IPR050549">
    <property type="entry name" value="MFS_Trehalose_Transporter"/>
</dbReference>
<keyword evidence="4 5" id="KW-0472">Membrane</keyword>
<feature type="transmembrane region" description="Helical" evidence="5">
    <location>
        <begin position="60"/>
        <end position="78"/>
    </location>
</feature>
<keyword evidence="3 5" id="KW-1133">Transmembrane helix</keyword>
<comment type="subcellular location">
    <subcellularLocation>
        <location evidence="1">Membrane</location>
        <topology evidence="1">Multi-pass membrane protein</topology>
    </subcellularLocation>
</comment>
<dbReference type="Gene3D" id="1.20.1250.20">
    <property type="entry name" value="MFS general substrate transporter like domains"/>
    <property type="match status" value="1"/>
</dbReference>
<evidence type="ECO:0000256" key="5">
    <source>
        <dbReference type="SAM" id="Phobius"/>
    </source>
</evidence>
<gene>
    <name evidence="7" type="ORF">OBRU01_25012</name>
</gene>
<dbReference type="Proteomes" id="UP000037510">
    <property type="component" value="Unassembled WGS sequence"/>
</dbReference>
<feature type="transmembrane region" description="Helical" evidence="5">
    <location>
        <begin position="144"/>
        <end position="163"/>
    </location>
</feature>
<proteinExistence type="predicted"/>
<feature type="transmembrane region" description="Helical" evidence="5">
    <location>
        <begin position="334"/>
        <end position="355"/>
    </location>
</feature>
<organism evidence="7 8">
    <name type="scientific">Operophtera brumata</name>
    <name type="common">Winter moth</name>
    <name type="synonym">Phalaena brumata</name>
    <dbReference type="NCBI Taxonomy" id="104452"/>
    <lineage>
        <taxon>Eukaryota</taxon>
        <taxon>Metazoa</taxon>
        <taxon>Ecdysozoa</taxon>
        <taxon>Arthropoda</taxon>
        <taxon>Hexapoda</taxon>
        <taxon>Insecta</taxon>
        <taxon>Pterygota</taxon>
        <taxon>Neoptera</taxon>
        <taxon>Endopterygota</taxon>
        <taxon>Lepidoptera</taxon>
        <taxon>Glossata</taxon>
        <taxon>Ditrysia</taxon>
        <taxon>Geometroidea</taxon>
        <taxon>Geometridae</taxon>
        <taxon>Larentiinae</taxon>
        <taxon>Operophtera</taxon>
    </lineage>
</organism>
<dbReference type="Pfam" id="PF00083">
    <property type="entry name" value="Sugar_tr"/>
    <property type="match status" value="1"/>
</dbReference>
<dbReference type="SUPFAM" id="SSF103473">
    <property type="entry name" value="MFS general substrate transporter"/>
    <property type="match status" value="1"/>
</dbReference>
<dbReference type="GO" id="GO:0016020">
    <property type="term" value="C:membrane"/>
    <property type="evidence" value="ECO:0007669"/>
    <property type="project" value="UniProtKB-SubCell"/>
</dbReference>
<keyword evidence="8" id="KW-1185">Reference proteome</keyword>